<feature type="transmembrane region" description="Helical" evidence="2">
    <location>
        <begin position="1130"/>
        <end position="1153"/>
    </location>
</feature>
<reference evidence="5" key="1">
    <citation type="journal article" date="2006" name="PLoS Biol.">
        <title>Macronuclear genome sequence of the ciliate Tetrahymena thermophila, a model eukaryote.</title>
        <authorList>
            <person name="Eisen J.A."/>
            <person name="Coyne R.S."/>
            <person name="Wu M."/>
            <person name="Wu D."/>
            <person name="Thiagarajan M."/>
            <person name="Wortman J.R."/>
            <person name="Badger J.H."/>
            <person name="Ren Q."/>
            <person name="Amedeo P."/>
            <person name="Jones K.M."/>
            <person name="Tallon L.J."/>
            <person name="Delcher A.L."/>
            <person name="Salzberg S.L."/>
            <person name="Silva J.C."/>
            <person name="Haas B.J."/>
            <person name="Majoros W.H."/>
            <person name="Farzad M."/>
            <person name="Carlton J.M."/>
            <person name="Smith R.K. Jr."/>
            <person name="Garg J."/>
            <person name="Pearlman R.E."/>
            <person name="Karrer K.M."/>
            <person name="Sun L."/>
            <person name="Manning G."/>
            <person name="Elde N.C."/>
            <person name="Turkewitz A.P."/>
            <person name="Asai D.J."/>
            <person name="Wilkes D.E."/>
            <person name="Wang Y."/>
            <person name="Cai H."/>
            <person name="Collins K."/>
            <person name="Stewart B.A."/>
            <person name="Lee S.R."/>
            <person name="Wilamowska K."/>
            <person name="Weinberg Z."/>
            <person name="Ruzzo W.L."/>
            <person name="Wloga D."/>
            <person name="Gaertig J."/>
            <person name="Frankel J."/>
            <person name="Tsao C.-C."/>
            <person name="Gorovsky M.A."/>
            <person name="Keeling P.J."/>
            <person name="Waller R.F."/>
            <person name="Patron N.J."/>
            <person name="Cherry J.M."/>
            <person name="Stover N.A."/>
            <person name="Krieger C.J."/>
            <person name="del Toro C."/>
            <person name="Ryder H.F."/>
            <person name="Williamson S.C."/>
            <person name="Barbeau R.A."/>
            <person name="Hamilton E.P."/>
            <person name="Orias E."/>
        </authorList>
    </citation>
    <scope>NUCLEOTIDE SEQUENCE [LARGE SCALE GENOMIC DNA]</scope>
    <source>
        <strain evidence="5">SB210</strain>
    </source>
</reference>
<dbReference type="InParanoid" id="I7M441"/>
<dbReference type="eggNOG" id="ENOG502SQ72">
    <property type="taxonomic scope" value="Eukaryota"/>
</dbReference>
<dbReference type="OrthoDB" id="422728at2759"/>
<evidence type="ECO:0000313" key="5">
    <source>
        <dbReference type="Proteomes" id="UP000009168"/>
    </source>
</evidence>
<dbReference type="Proteomes" id="UP000009168">
    <property type="component" value="Unassembled WGS sequence"/>
</dbReference>
<keyword evidence="5" id="KW-1185">Reference proteome</keyword>
<dbReference type="EMBL" id="GG662441">
    <property type="protein sequence ID" value="EAS04858.1"/>
    <property type="molecule type" value="Genomic_DNA"/>
</dbReference>
<dbReference type="RefSeq" id="XP_001025103.1">
    <property type="nucleotide sequence ID" value="XM_001025103.1"/>
</dbReference>
<evidence type="ECO:0000256" key="1">
    <source>
        <dbReference type="SAM" id="MobiDB-lite"/>
    </source>
</evidence>
<feature type="compositionally biased region" description="Low complexity" evidence="1">
    <location>
        <begin position="33"/>
        <end position="48"/>
    </location>
</feature>
<evidence type="ECO:0000313" key="4">
    <source>
        <dbReference type="EMBL" id="EAS04858.1"/>
    </source>
</evidence>
<evidence type="ECO:0000256" key="3">
    <source>
        <dbReference type="SAM" id="SignalP"/>
    </source>
</evidence>
<dbReference type="KEGG" id="tet:TTHERM_00469070"/>
<protein>
    <submittedName>
        <fullName evidence="4">Transmembrane protein, putative</fullName>
    </submittedName>
</protein>
<feature type="region of interest" description="Disordered" evidence="1">
    <location>
        <begin position="1180"/>
        <end position="1207"/>
    </location>
</feature>
<dbReference type="GeneID" id="7824871"/>
<sequence>MKTRKIFFVLISLLILGLVIAQSDDQDNKDGVPQNGDSNGNSDGQGQQKQDKPDTDGKNSDGQDDDDDDDNEGDDKNDGNQDNNGDNNGGDPNKEPSNSDLKEIKIGEYYKINKTLVYNNGYQPAGFFYFTINEKIPQRDLVIMVRGRQDFTHNPALFYSQVNKHPDLSSPSDVNCGLTGHDFCIIPDEKISKNQTYYLGIHCIKTCQFEIYVQYDPLFNQPLNSQVIYESLKDYPYVLDIQVVLPSNLDDNIEHILIESYILNFNQVSTNFNMYVNKGTTRPTSSSYDYITEELKLNGQSVLLEKSVDKFVPGQVYSVAIEVPSKAKMLVRSESFEKVRTIYFFKSVDDMVKKGQIRFFKLEISVFTGFEWDKEELSIDLEPYFGNADLYVNHNSLPDDPTNLSSYKWSSTEQDGLESLTITKGSIDNKSMTGEVFYIAVYGESAASFRLLGYSSSIDQRLLTFNCVEVGYTIQNEIVNYQLPLQEQQADTNVTLKLSTIQGDAQLFLKRCINATKIEDCQITQSDINNKQLAQPNFYRSVEISKNHKIDFAYNKNDCTGSNGVNKCIHVVGVQGLFKGQNKYRLLAKHTIQPIQLRENEDHRYFLLEGEKEFYKFTISQEDETMHKVEFNIVTISGELIVYSSRKNPFPDSKDNEKAELALQDVISYHRSNKNPSLKGSYYISIQAVQGCIYQIHVKIYHKKNDGTIVANMKQIELGNVEKGYLSYLSPHQYYFVVDPQDQSSTHQNNIALFFNSFKNETIPTVRIDPQIQIFYQVNKTTFLNVTRVQQDFISSDFILIKIYTNHTGNGKYIVSLSHKDEIHKTAQIRYQLNINANDIMYIEPRDAYIQDLKPKQYQNYELYVNEPAHVYLEVFDCIGKVKVQASSTISNVESQIFDVKSTTPSRFIGDHTIVNYEKNTKGPLFISVSSLSDHLFGNINSLFMIIPHILNQKAVIPHEIFGTPEEGQIKTDVDFRYDQALDQYVSDIKVSFGAIQCANGCLDSAYIPKGYTYLIHITNKDNYMQYFAKCNMDQSILKYLGLNETDIFYRKSFKNYKTESHPELIQEQYSYLPNGTYYVEVMAVLFLETNYTKSLREPFTFIYPMKQFVVGNSTDGGQPQIIEKTEEKYILPLFIMVPIGVALLALILICIYKNIKTFIIRRRYRLAMMMQEKNPDVEVADKEGNINDDDENQKNKKKVDKINFLN</sequence>
<accession>I7M441</accession>
<keyword evidence="2" id="KW-1133">Transmembrane helix</keyword>
<gene>
    <name evidence="4" type="ORF">TTHERM_00469070</name>
</gene>
<feature type="compositionally biased region" description="Acidic residues" evidence="1">
    <location>
        <begin position="62"/>
        <end position="73"/>
    </location>
</feature>
<dbReference type="Gene3D" id="2.60.120.380">
    <property type="match status" value="1"/>
</dbReference>
<organism evidence="4 5">
    <name type="scientific">Tetrahymena thermophila (strain SB210)</name>
    <dbReference type="NCBI Taxonomy" id="312017"/>
    <lineage>
        <taxon>Eukaryota</taxon>
        <taxon>Sar</taxon>
        <taxon>Alveolata</taxon>
        <taxon>Ciliophora</taxon>
        <taxon>Intramacronucleata</taxon>
        <taxon>Oligohymenophorea</taxon>
        <taxon>Hymenostomatida</taxon>
        <taxon>Tetrahymenina</taxon>
        <taxon>Tetrahymenidae</taxon>
        <taxon>Tetrahymena</taxon>
    </lineage>
</organism>
<feature type="compositionally biased region" description="Low complexity" evidence="1">
    <location>
        <begin position="80"/>
        <end position="91"/>
    </location>
</feature>
<feature type="chain" id="PRO_5003712072" evidence="3">
    <location>
        <begin position="22"/>
        <end position="1207"/>
    </location>
</feature>
<dbReference type="HOGENOM" id="CLU_270177_0_0_1"/>
<feature type="compositionally biased region" description="Basic and acidic residues" evidence="1">
    <location>
        <begin position="49"/>
        <end position="61"/>
    </location>
</feature>
<dbReference type="AlphaFoldDB" id="I7M441"/>
<evidence type="ECO:0000256" key="2">
    <source>
        <dbReference type="SAM" id="Phobius"/>
    </source>
</evidence>
<keyword evidence="3" id="KW-0732">Signal</keyword>
<feature type="signal peptide" evidence="3">
    <location>
        <begin position="1"/>
        <end position="21"/>
    </location>
</feature>
<dbReference type="OMA" id="RCINATK"/>
<proteinExistence type="predicted"/>
<feature type="region of interest" description="Disordered" evidence="1">
    <location>
        <begin position="23"/>
        <end position="101"/>
    </location>
</feature>
<keyword evidence="2" id="KW-0472">Membrane</keyword>
<name>I7M441_TETTS</name>
<keyword evidence="2 4" id="KW-0812">Transmembrane</keyword>